<gene>
    <name evidence="2" type="ORF">UFOPK3957_01317</name>
</gene>
<dbReference type="AlphaFoldDB" id="A0A6J7NW73"/>
<evidence type="ECO:0000313" key="2">
    <source>
        <dbReference type="EMBL" id="CAB4996515.1"/>
    </source>
</evidence>
<proteinExistence type="predicted"/>
<reference evidence="2" key="1">
    <citation type="submission" date="2020-05" db="EMBL/GenBank/DDBJ databases">
        <authorList>
            <person name="Chiriac C."/>
            <person name="Salcher M."/>
            <person name="Ghai R."/>
            <person name="Kavagutti S V."/>
        </authorList>
    </citation>
    <scope>NUCLEOTIDE SEQUENCE</scope>
</reference>
<protein>
    <submittedName>
        <fullName evidence="2">Unannotated protein</fullName>
    </submittedName>
</protein>
<dbReference type="PROSITE" id="PS51257">
    <property type="entry name" value="PROKAR_LIPOPROTEIN"/>
    <property type="match status" value="1"/>
</dbReference>
<evidence type="ECO:0000256" key="1">
    <source>
        <dbReference type="SAM" id="MobiDB-lite"/>
    </source>
</evidence>
<organism evidence="2">
    <name type="scientific">freshwater metagenome</name>
    <dbReference type="NCBI Taxonomy" id="449393"/>
    <lineage>
        <taxon>unclassified sequences</taxon>
        <taxon>metagenomes</taxon>
        <taxon>ecological metagenomes</taxon>
    </lineage>
</organism>
<sequence length="230" mass="24280">MKHRRRASSAFVLVIAMSLTAGCSQTADSATSTASRQAAVELPAERLLPTSSAGPTEDSDDGSAPENDESIGALGSSRLGVFTCVTNRTSADLIVKWIWADTSEGDGSVAPGGHRCAEGTSRSRQLVLGVSVTLPGARTPVKWFFGGTHAFTDATRSARCFSPLPSPPYLWLATCWSSTTNPPSRETATMPGSEGGYAFEVVKRPTDQNALGGQDLSGQRWHRFEISVTG</sequence>
<name>A0A6J7NW73_9ZZZZ</name>
<accession>A0A6J7NW73</accession>
<feature type="region of interest" description="Disordered" evidence="1">
    <location>
        <begin position="41"/>
        <end position="72"/>
    </location>
</feature>
<dbReference type="EMBL" id="CAFBOM010000235">
    <property type="protein sequence ID" value="CAB4996515.1"/>
    <property type="molecule type" value="Genomic_DNA"/>
</dbReference>
<feature type="compositionally biased region" description="Acidic residues" evidence="1">
    <location>
        <begin position="57"/>
        <end position="69"/>
    </location>
</feature>